<organism evidence="4 5">
    <name type="scientific">Arachis hypogaea</name>
    <name type="common">Peanut</name>
    <dbReference type="NCBI Taxonomy" id="3818"/>
    <lineage>
        <taxon>Eukaryota</taxon>
        <taxon>Viridiplantae</taxon>
        <taxon>Streptophyta</taxon>
        <taxon>Embryophyta</taxon>
        <taxon>Tracheophyta</taxon>
        <taxon>Spermatophyta</taxon>
        <taxon>Magnoliopsida</taxon>
        <taxon>eudicotyledons</taxon>
        <taxon>Gunneridae</taxon>
        <taxon>Pentapetalae</taxon>
        <taxon>rosids</taxon>
        <taxon>fabids</taxon>
        <taxon>Fabales</taxon>
        <taxon>Fabaceae</taxon>
        <taxon>Papilionoideae</taxon>
        <taxon>50 kb inversion clade</taxon>
        <taxon>dalbergioids sensu lato</taxon>
        <taxon>Dalbergieae</taxon>
        <taxon>Pterocarpus clade</taxon>
        <taxon>Arachis</taxon>
    </lineage>
</organism>
<gene>
    <name evidence="4" type="ORF">Ahy_A07g032759</name>
</gene>
<proteinExistence type="inferred from homology"/>
<evidence type="ECO:0000256" key="3">
    <source>
        <dbReference type="PROSITE-ProRule" id="PRU00708"/>
    </source>
</evidence>
<dbReference type="Pfam" id="PF01535">
    <property type="entry name" value="PPR"/>
    <property type="match status" value="1"/>
</dbReference>
<evidence type="ECO:0000313" key="4">
    <source>
        <dbReference type="EMBL" id="RYR46896.1"/>
    </source>
</evidence>
<dbReference type="InterPro" id="IPR002885">
    <property type="entry name" value="PPR_rpt"/>
</dbReference>
<evidence type="ECO:0000313" key="5">
    <source>
        <dbReference type="Proteomes" id="UP000289738"/>
    </source>
</evidence>
<feature type="repeat" description="PPR" evidence="3">
    <location>
        <begin position="7"/>
        <end position="41"/>
    </location>
</feature>
<dbReference type="Proteomes" id="UP000289738">
    <property type="component" value="Chromosome A07"/>
</dbReference>
<dbReference type="AlphaFoldDB" id="A0A445C7H3"/>
<dbReference type="EMBL" id="SDMP01000007">
    <property type="protein sequence ID" value="RYR46896.1"/>
    <property type="molecule type" value="Genomic_DNA"/>
</dbReference>
<sequence length="211" mass="24470">MKKARVNLSICNIAIYVLVKGCKLEKALRFLNRMELVGIKPNVVTYNCLIKGYCDLNWVKDALELIMEISSKGCPPDKVCYYTVMVFLYKEKRIEVKLLMKKMMNKKNIKKGTVSVEYQCPLNLLLCDMWVKIAMNVAPNSIQDLFNMQATCKVFLDAARSDFVYKHASMLELRIASFLYYACRPAKRFIYCYARAENLVALLWVGMIDFF</sequence>
<comment type="similarity">
    <text evidence="1">Belongs to the PPR family. P subfamily.</text>
</comment>
<dbReference type="PANTHER" id="PTHR47941">
    <property type="entry name" value="PENTATRICOPEPTIDE REPEAT-CONTAINING PROTEIN 3, MITOCHONDRIAL"/>
    <property type="match status" value="1"/>
</dbReference>
<dbReference type="Gene3D" id="1.25.40.10">
    <property type="entry name" value="Tetratricopeptide repeat domain"/>
    <property type="match status" value="1"/>
</dbReference>
<name>A0A445C7H3_ARAHY</name>
<feature type="repeat" description="PPR" evidence="3">
    <location>
        <begin position="42"/>
        <end position="76"/>
    </location>
</feature>
<dbReference type="STRING" id="3818.A0A445C7H3"/>
<keyword evidence="5" id="KW-1185">Reference proteome</keyword>
<dbReference type="Pfam" id="PF13041">
    <property type="entry name" value="PPR_2"/>
    <property type="match status" value="1"/>
</dbReference>
<evidence type="ECO:0000256" key="2">
    <source>
        <dbReference type="ARBA" id="ARBA00022737"/>
    </source>
</evidence>
<evidence type="ECO:0008006" key="6">
    <source>
        <dbReference type="Google" id="ProtNLM"/>
    </source>
</evidence>
<dbReference type="InterPro" id="IPR011990">
    <property type="entry name" value="TPR-like_helical_dom_sf"/>
</dbReference>
<dbReference type="PROSITE" id="PS51375">
    <property type="entry name" value="PPR"/>
    <property type="match status" value="2"/>
</dbReference>
<reference evidence="4 5" key="1">
    <citation type="submission" date="2019-01" db="EMBL/GenBank/DDBJ databases">
        <title>Sequencing of cultivated peanut Arachis hypogaea provides insights into genome evolution and oil improvement.</title>
        <authorList>
            <person name="Chen X."/>
        </authorList>
    </citation>
    <scope>NUCLEOTIDE SEQUENCE [LARGE SCALE GENOMIC DNA]</scope>
    <source>
        <strain evidence="5">cv. Fuhuasheng</strain>
        <tissue evidence="4">Leaves</tissue>
    </source>
</reference>
<accession>A0A445C7H3</accession>
<protein>
    <recommendedName>
        <fullName evidence="6">Pentatricopeptide repeat-containing protein</fullName>
    </recommendedName>
</protein>
<evidence type="ECO:0000256" key="1">
    <source>
        <dbReference type="ARBA" id="ARBA00007626"/>
    </source>
</evidence>
<comment type="caution">
    <text evidence="4">The sequence shown here is derived from an EMBL/GenBank/DDBJ whole genome shotgun (WGS) entry which is preliminary data.</text>
</comment>
<dbReference type="NCBIfam" id="TIGR00756">
    <property type="entry name" value="PPR"/>
    <property type="match status" value="2"/>
</dbReference>
<keyword evidence="2" id="KW-0677">Repeat</keyword>